<evidence type="ECO:0000313" key="5">
    <source>
        <dbReference type="Proteomes" id="UP000022141"/>
    </source>
</evidence>
<dbReference type="InterPro" id="IPR029035">
    <property type="entry name" value="DHS-like_NAD/FAD-binding_dom"/>
</dbReference>
<dbReference type="STRING" id="1454004.AW11_00750"/>
<dbReference type="PROSITE" id="PS50005">
    <property type="entry name" value="TPR"/>
    <property type="match status" value="2"/>
</dbReference>
<dbReference type="PANTHER" id="PTHR45641">
    <property type="entry name" value="TETRATRICOPEPTIDE REPEAT PROTEIN (AFU_ORTHOLOGUE AFUA_6G03870)"/>
    <property type="match status" value="1"/>
</dbReference>
<keyword evidence="1" id="KW-0677">Repeat</keyword>
<dbReference type="EMBL" id="JEMY01000005">
    <property type="protein sequence ID" value="EXI90556.1"/>
    <property type="molecule type" value="Genomic_DNA"/>
</dbReference>
<dbReference type="SUPFAM" id="SSF52467">
    <property type="entry name" value="DHS-like NAD/FAD-binding domain"/>
    <property type="match status" value="1"/>
</dbReference>
<dbReference type="Proteomes" id="UP000022141">
    <property type="component" value="Unassembled WGS sequence"/>
</dbReference>
<name>A0A011PT32_ACCRE</name>
<accession>A0A011PT32</accession>
<dbReference type="AlphaFoldDB" id="A0A011PT32"/>
<sequence>MDMLIEAASQGRLLAFVGAGISMIPPTCLPSWWDINEAVIVALTDRVAPLIGGERSVQLAATISARQQSDRFPPEYQAELLAVRLGASYFRVLQCLDSERPNAVHLRLARLAAAGHLAAIVTTNFDRALEAAFRLVGAPLRVCARAGEFDALAPELEGKSGSCVLLKLHGSADDPATLIDTLAQRKRGLPVGALSCLRTLLRSSHWLFLGWSGADLDADAGYLGLAAACDSARGFTWLYRGGEDPRPSVARICAAYGGRAAIVHGELPQWLDCATGSLLAAPPSTDVDGDSGELGRQAREQVASHARGWAEQIGSTASALGLADILVAVGEPHSAIELLRAALQALPKADREDRDGVTLTCALAGKLQGLGEDAEALALYQGAAGLLDARGDNERAAEARGNAGLIYQARGELTAARSAFEGARRSAEASADDAKRSVALHNLALVHGLLGEYDEGERLFREEIEILKALGDEPNEAVAYNDLGYLLAEASRFDAAVEVLTKAVRIRERLGNDRGRAMSLGNLAKVHFGRGDLEAASAIHREVIEIFRRLGDEPSRITAVGNLAVAAVRQGQPQAAIPMLRKAIIDAEAIKRTPEGVRLRMNLGEALREAGQLEAACEVLEESERIAKRLDASPARAETLLELGITRWRLDELDEAERLFREVVAIWDALKQEARVAPALTNLGLVAQQRGHLDDALDFFRRGLDINARLGKQAGVVRGKLNLGNVALQQGRLEAAIDLYTAARELADDLKLPLERFGARAAIASTLGRQGKAGTALAAFRDAEAAATRPTDKINLAVRLDGLAELYAANDHPQIASAFSAEAGRLRAGEAPGA</sequence>
<comment type="caution">
    <text evidence="4">The sequence shown here is derived from an EMBL/GenBank/DDBJ whole genome shotgun (WGS) entry which is preliminary data.</text>
</comment>
<proteinExistence type="predicted"/>
<evidence type="ECO:0000256" key="2">
    <source>
        <dbReference type="ARBA" id="ARBA00022803"/>
    </source>
</evidence>
<dbReference type="PATRIC" id="fig|1454004.3.peg.776"/>
<keyword evidence="2 3" id="KW-0802">TPR repeat</keyword>
<keyword evidence="5" id="KW-1185">Reference proteome</keyword>
<dbReference type="Pfam" id="PF13424">
    <property type="entry name" value="TPR_12"/>
    <property type="match status" value="4"/>
</dbReference>
<dbReference type="SMART" id="SM00028">
    <property type="entry name" value="TPR"/>
    <property type="match status" value="10"/>
</dbReference>
<evidence type="ECO:0000256" key="3">
    <source>
        <dbReference type="PROSITE-ProRule" id="PRU00339"/>
    </source>
</evidence>
<reference evidence="4" key="1">
    <citation type="submission" date="2014-02" db="EMBL/GenBank/DDBJ databases">
        <title>Expanding our view of genomic diversity in Candidatus Accumulibacter clades.</title>
        <authorList>
            <person name="Skennerton C.T."/>
            <person name="Barr J.J."/>
            <person name="Slater F.R."/>
            <person name="Bond P.L."/>
            <person name="Tyson G.W."/>
        </authorList>
    </citation>
    <scope>NUCLEOTIDE SEQUENCE [LARGE SCALE GENOMIC DNA]</scope>
</reference>
<dbReference type="Pfam" id="PF13289">
    <property type="entry name" value="SIR2_2"/>
    <property type="match status" value="1"/>
</dbReference>
<evidence type="ECO:0000313" key="4">
    <source>
        <dbReference type="EMBL" id="EXI90556.1"/>
    </source>
</evidence>
<gene>
    <name evidence="4" type="ORF">AW11_00750</name>
</gene>
<feature type="repeat" description="TPR" evidence="3">
    <location>
        <begin position="677"/>
        <end position="710"/>
    </location>
</feature>
<dbReference type="PANTHER" id="PTHR45641:SF19">
    <property type="entry name" value="NEPHROCYSTIN-3"/>
    <property type="match status" value="1"/>
</dbReference>
<protein>
    <submittedName>
        <fullName evidence="4">Photosystem I assembly protein Ycf3</fullName>
    </submittedName>
</protein>
<dbReference type="SUPFAM" id="SSF48452">
    <property type="entry name" value="TPR-like"/>
    <property type="match status" value="3"/>
</dbReference>
<dbReference type="Gene3D" id="3.40.50.1220">
    <property type="entry name" value="TPP-binding domain"/>
    <property type="match status" value="1"/>
</dbReference>
<dbReference type="Gene3D" id="1.25.40.10">
    <property type="entry name" value="Tetratricopeptide repeat domain"/>
    <property type="match status" value="3"/>
</dbReference>
<dbReference type="InterPro" id="IPR019734">
    <property type="entry name" value="TPR_rpt"/>
</dbReference>
<evidence type="ECO:0000256" key="1">
    <source>
        <dbReference type="ARBA" id="ARBA00022737"/>
    </source>
</evidence>
<feature type="repeat" description="TPR" evidence="3">
    <location>
        <begin position="477"/>
        <end position="510"/>
    </location>
</feature>
<organism evidence="4 5">
    <name type="scientific">Accumulibacter regalis</name>
    <dbReference type="NCBI Taxonomy" id="522306"/>
    <lineage>
        <taxon>Bacteria</taxon>
        <taxon>Pseudomonadati</taxon>
        <taxon>Pseudomonadota</taxon>
        <taxon>Betaproteobacteria</taxon>
        <taxon>Candidatus Accumulibacter</taxon>
    </lineage>
</organism>
<dbReference type="eggNOG" id="COG0457">
    <property type="taxonomic scope" value="Bacteria"/>
</dbReference>
<dbReference type="InterPro" id="IPR011990">
    <property type="entry name" value="TPR-like_helical_dom_sf"/>
</dbReference>